<dbReference type="PANTHER" id="PTHR43053:SF3">
    <property type="entry name" value="ALPHA-GALACTOSIDASE C-RELATED"/>
    <property type="match status" value="1"/>
</dbReference>
<sequence>MTESSAHHLRAGGISLVLDCEGDRLPRVLHWGPDLGELGAEDLAHLRLAAAQGPRAAGPDRPVPLALLAEQSAGWMGTPGLTGHRAGADFSTAFTVTGIRRNASTEAAVAETLTITAADRDAALELGLEVQMLVSGLVRMRAAVTNTGPGIFDLHSLDLNLPVPLEADEILDLTGWWGHERIQQRHAFTHGTHLRESRRARELDAAVVMAAGRHGFSWRSGELRAMHVGWSGNTRTYAERMNHAVGMLAGGELLLAGEIRLGASETYQGPWIYYSHGDGLDESAARVHDYLRARPQHPRTARPVQLNVWEAVYFDHDLATLKRLADIAASLGVERYVLDDGWFGSRRDDSSGLGDWVVSPDVWPDGLGPIIDHVHDLGMEFGLWFEPEMVNPDSDLARAHPEWILAARPDRWPPEARHQQVLNLTIPEAYAHVRDQMLAILRTYRIEYLKWDFNRDLIEAGTQSTGQASIHEQTLAAYRLMDELIAAQPGLEIESCSSGGGRIDLGILDRCVRIWASDVTDPLERQRIEAGTSLLLPPEMIGSHVASPISHQTGRTTTIDFRAGTAFFSHMGIEWDLTGASEDELARLGEWIAAHQEHRDLLHTGTVVHGDHPDDAFWLHGVVAKDHREAIYAFASVHSSRHTTPGQVRLPGLEPDRRYRVTQLLTDTAGRARRGSSTAWWDDGLTLTGRALGAVGLQMPNVSPEQQVVLHVTTT</sequence>
<evidence type="ECO:0000256" key="5">
    <source>
        <dbReference type="PIRNR" id="PIRNR005536"/>
    </source>
</evidence>
<dbReference type="RefSeq" id="WP_388008361.1">
    <property type="nucleotide sequence ID" value="NZ_JBHUEE010000007.1"/>
</dbReference>
<dbReference type="Pfam" id="PF16875">
    <property type="entry name" value="Glyco_hydro_36N"/>
    <property type="match status" value="1"/>
</dbReference>
<dbReference type="InterPro" id="IPR013785">
    <property type="entry name" value="Aldolase_TIM"/>
</dbReference>
<evidence type="ECO:0000256" key="2">
    <source>
        <dbReference type="ARBA" id="ARBA00012755"/>
    </source>
</evidence>
<evidence type="ECO:0000256" key="3">
    <source>
        <dbReference type="ARBA" id="ARBA00022801"/>
    </source>
</evidence>
<dbReference type="InterPro" id="IPR038417">
    <property type="entry name" value="Alpga-gal_N_sf"/>
</dbReference>
<comment type="catalytic activity">
    <reaction evidence="1 5">
        <text>Hydrolysis of terminal, non-reducing alpha-D-galactose residues in alpha-D-galactosides, including galactose oligosaccharides, galactomannans and galactolipids.</text>
        <dbReference type="EC" id="3.2.1.22"/>
    </reaction>
</comment>
<dbReference type="Gene3D" id="2.60.40.1180">
    <property type="entry name" value="Golgi alpha-mannosidase II"/>
    <property type="match status" value="1"/>
</dbReference>
<organism evidence="8 9">
    <name type="scientific">Georgenia deserti</name>
    <dbReference type="NCBI Taxonomy" id="2093781"/>
    <lineage>
        <taxon>Bacteria</taxon>
        <taxon>Bacillati</taxon>
        <taxon>Actinomycetota</taxon>
        <taxon>Actinomycetes</taxon>
        <taxon>Micrococcales</taxon>
        <taxon>Bogoriellaceae</taxon>
        <taxon>Georgenia</taxon>
    </lineage>
</organism>
<dbReference type="InterPro" id="IPR013780">
    <property type="entry name" value="Glyco_hydro_b"/>
</dbReference>
<dbReference type="Pfam" id="PF16874">
    <property type="entry name" value="Glyco_hydro_36C"/>
    <property type="match status" value="1"/>
</dbReference>
<reference evidence="9" key="1">
    <citation type="journal article" date="2019" name="Int. J. Syst. Evol. Microbiol.">
        <title>The Global Catalogue of Microorganisms (GCM) 10K type strain sequencing project: providing services to taxonomists for standard genome sequencing and annotation.</title>
        <authorList>
            <consortium name="The Broad Institute Genomics Platform"/>
            <consortium name="The Broad Institute Genome Sequencing Center for Infectious Disease"/>
            <person name="Wu L."/>
            <person name="Ma J."/>
        </authorList>
    </citation>
    <scope>NUCLEOTIDE SEQUENCE [LARGE SCALE GENOMIC DNA]</scope>
    <source>
        <strain evidence="9">JCM 17130</strain>
    </source>
</reference>
<evidence type="ECO:0000256" key="1">
    <source>
        <dbReference type="ARBA" id="ARBA00001255"/>
    </source>
</evidence>
<dbReference type="SUPFAM" id="SSF51445">
    <property type="entry name" value="(Trans)glycosidases"/>
    <property type="match status" value="1"/>
</dbReference>
<feature type="domain" description="Glycosyl hydrolase family 36 C-terminal" evidence="6">
    <location>
        <begin position="622"/>
        <end position="701"/>
    </location>
</feature>
<accession>A0ABW4L5X5</accession>
<name>A0ABW4L5X5_9MICO</name>
<dbReference type="GO" id="GO:0004557">
    <property type="term" value="F:alpha-galactosidase activity"/>
    <property type="evidence" value="ECO:0007669"/>
    <property type="project" value="UniProtKB-EC"/>
</dbReference>
<dbReference type="InterPro" id="IPR017853">
    <property type="entry name" value="GH"/>
</dbReference>
<dbReference type="PRINTS" id="PR00743">
    <property type="entry name" value="GLHYDRLASE36"/>
</dbReference>
<evidence type="ECO:0000259" key="6">
    <source>
        <dbReference type="Pfam" id="PF16874"/>
    </source>
</evidence>
<comment type="caution">
    <text evidence="8">The sequence shown here is derived from an EMBL/GenBank/DDBJ whole genome shotgun (WGS) entry which is preliminary data.</text>
</comment>
<comment type="similarity">
    <text evidence="5">Belongs to the glycosyl hydrolase.</text>
</comment>
<dbReference type="InterPro" id="IPR050985">
    <property type="entry name" value="Alpha-glycosidase_related"/>
</dbReference>
<dbReference type="EC" id="3.2.1.22" evidence="2 5"/>
<dbReference type="InterPro" id="IPR000111">
    <property type="entry name" value="Glyco_hydro_27/36_CS"/>
</dbReference>
<dbReference type="InterPro" id="IPR031705">
    <property type="entry name" value="Glyco_hydro_36_C"/>
</dbReference>
<keyword evidence="3 5" id="KW-0378">Hydrolase</keyword>
<dbReference type="EMBL" id="JBHUEE010000007">
    <property type="protein sequence ID" value="MFD1718986.1"/>
    <property type="molecule type" value="Genomic_DNA"/>
</dbReference>
<evidence type="ECO:0000313" key="9">
    <source>
        <dbReference type="Proteomes" id="UP001597277"/>
    </source>
</evidence>
<keyword evidence="4 5" id="KW-0326">Glycosidase</keyword>
<dbReference type="PIRSF" id="PIRSF005536">
    <property type="entry name" value="Agal"/>
    <property type="match status" value="1"/>
</dbReference>
<feature type="domain" description="Glycosyl hydrolase family 36 N-terminal" evidence="7">
    <location>
        <begin position="25"/>
        <end position="261"/>
    </location>
</feature>
<dbReference type="Proteomes" id="UP001597277">
    <property type="component" value="Unassembled WGS sequence"/>
</dbReference>
<dbReference type="InterPro" id="IPR002252">
    <property type="entry name" value="Glyco_hydro_36"/>
</dbReference>
<dbReference type="CDD" id="cd14791">
    <property type="entry name" value="GH36"/>
    <property type="match status" value="1"/>
</dbReference>
<dbReference type="PANTHER" id="PTHR43053">
    <property type="entry name" value="GLYCOSIDASE FAMILY 31"/>
    <property type="match status" value="1"/>
</dbReference>
<evidence type="ECO:0000313" key="8">
    <source>
        <dbReference type="EMBL" id="MFD1718986.1"/>
    </source>
</evidence>
<dbReference type="Gene3D" id="2.70.98.60">
    <property type="entry name" value="alpha-galactosidase from lactobacil brevis"/>
    <property type="match status" value="1"/>
</dbReference>
<protein>
    <recommendedName>
        <fullName evidence="2 5">Alpha-galactosidase</fullName>
        <ecNumber evidence="2 5">3.2.1.22</ecNumber>
    </recommendedName>
</protein>
<keyword evidence="9" id="KW-1185">Reference proteome</keyword>
<evidence type="ECO:0000259" key="7">
    <source>
        <dbReference type="Pfam" id="PF16875"/>
    </source>
</evidence>
<dbReference type="Gene3D" id="3.20.20.70">
    <property type="entry name" value="Aldolase class I"/>
    <property type="match status" value="1"/>
</dbReference>
<proteinExistence type="inferred from homology"/>
<dbReference type="Pfam" id="PF02065">
    <property type="entry name" value="Melibiase"/>
    <property type="match status" value="1"/>
</dbReference>
<dbReference type="PROSITE" id="PS00512">
    <property type="entry name" value="ALPHA_GALACTOSIDASE"/>
    <property type="match status" value="1"/>
</dbReference>
<gene>
    <name evidence="8" type="ORF">ACFSE6_14155</name>
</gene>
<evidence type="ECO:0000256" key="4">
    <source>
        <dbReference type="ARBA" id="ARBA00023295"/>
    </source>
</evidence>
<dbReference type="InterPro" id="IPR031704">
    <property type="entry name" value="Glyco_hydro_36_N"/>
</dbReference>